<dbReference type="EMBL" id="JZKH01000006">
    <property type="protein sequence ID" value="KJS63037.1"/>
    <property type="molecule type" value="Genomic_DNA"/>
</dbReference>
<reference evidence="2 3" key="1">
    <citation type="submission" date="2015-02" db="EMBL/GenBank/DDBJ databases">
        <authorList>
            <person name="Ju K.-S."/>
            <person name="Doroghazi J.R."/>
            <person name="Metcalf W."/>
        </authorList>
    </citation>
    <scope>NUCLEOTIDE SEQUENCE [LARGE SCALE GENOMIC DNA]</scope>
    <source>
        <strain evidence="2 3">ATCC 31215</strain>
    </source>
</reference>
<dbReference type="PROSITE" id="PS51819">
    <property type="entry name" value="VOC"/>
    <property type="match status" value="2"/>
</dbReference>
<dbReference type="Proteomes" id="UP000033699">
    <property type="component" value="Unassembled WGS sequence"/>
</dbReference>
<feature type="domain" description="VOC" evidence="1">
    <location>
        <begin position="10"/>
        <end position="123"/>
    </location>
</feature>
<dbReference type="CDD" id="cd07247">
    <property type="entry name" value="SgaA_N_like"/>
    <property type="match status" value="2"/>
</dbReference>
<dbReference type="PATRIC" id="fig|359131.3.peg.5513"/>
<feature type="domain" description="VOC" evidence="1">
    <location>
        <begin position="137"/>
        <end position="259"/>
    </location>
</feature>
<sequence>MLTTAYRPGAPVWLELSSPDTRASADFYTALFGWTFDSAGPEAGGYGFFKLDGRTVAALGPLPEEGTLPSWTVYFATLDADRTTGLVDQAGGRVRFTPFDVFTAGRMAGYTDPTGADFAVWQPHDTRGLGVVTQPGSLCWTECHSIDAERAKSFYRAVFGWQERDVPIGEALLYTVLTPAGGGTDDAHGGLVQLDPRHTARGTSSHWLPYFEVPDADAALATAEKLGATVSLPATDVHGVGRLARLLDRHRAPFAVITSTGSGE</sequence>
<evidence type="ECO:0000313" key="2">
    <source>
        <dbReference type="EMBL" id="KJS63037.1"/>
    </source>
</evidence>
<gene>
    <name evidence="2" type="ORF">VM95_04705</name>
</gene>
<dbReference type="InterPro" id="IPR004360">
    <property type="entry name" value="Glyas_Fos-R_dOase_dom"/>
</dbReference>
<dbReference type="AlphaFoldDB" id="A0A0F2TMT3"/>
<dbReference type="Pfam" id="PF00903">
    <property type="entry name" value="Glyoxalase"/>
    <property type="match status" value="2"/>
</dbReference>
<dbReference type="RefSeq" id="WP_045692749.1">
    <property type="nucleotide sequence ID" value="NZ_JZKH01000006.1"/>
</dbReference>
<dbReference type="OrthoDB" id="9793039at2"/>
<dbReference type="InterPro" id="IPR037523">
    <property type="entry name" value="VOC_core"/>
</dbReference>
<dbReference type="PANTHER" id="PTHR33993">
    <property type="entry name" value="GLYOXALASE-RELATED"/>
    <property type="match status" value="1"/>
</dbReference>
<dbReference type="SUPFAM" id="SSF54593">
    <property type="entry name" value="Glyoxalase/Bleomycin resistance protein/Dihydroxybiphenyl dioxygenase"/>
    <property type="match status" value="2"/>
</dbReference>
<accession>A0A0F2TMT3</accession>
<evidence type="ECO:0000313" key="3">
    <source>
        <dbReference type="Proteomes" id="UP000033699"/>
    </source>
</evidence>
<organism evidence="2 3">
    <name type="scientific">Streptomyces rubellomurinus (strain ATCC 31215)</name>
    <dbReference type="NCBI Taxonomy" id="359131"/>
    <lineage>
        <taxon>Bacteria</taxon>
        <taxon>Bacillati</taxon>
        <taxon>Actinomycetota</taxon>
        <taxon>Actinomycetes</taxon>
        <taxon>Kitasatosporales</taxon>
        <taxon>Streptomycetaceae</taxon>
        <taxon>Streptomyces</taxon>
    </lineage>
</organism>
<comment type="caution">
    <text evidence="2">The sequence shown here is derived from an EMBL/GenBank/DDBJ whole genome shotgun (WGS) entry which is preliminary data.</text>
</comment>
<dbReference type="PANTHER" id="PTHR33993:SF10">
    <property type="entry name" value="CONSERVED PROTEIN"/>
    <property type="match status" value="1"/>
</dbReference>
<dbReference type="Gene3D" id="3.10.180.10">
    <property type="entry name" value="2,3-Dihydroxybiphenyl 1,2-Dioxygenase, domain 1"/>
    <property type="match status" value="2"/>
</dbReference>
<name>A0A0F2TMT3_STRR3</name>
<proteinExistence type="predicted"/>
<evidence type="ECO:0000259" key="1">
    <source>
        <dbReference type="PROSITE" id="PS51819"/>
    </source>
</evidence>
<keyword evidence="3" id="KW-1185">Reference proteome</keyword>
<dbReference type="InterPro" id="IPR029068">
    <property type="entry name" value="Glyas_Bleomycin-R_OHBP_Dase"/>
</dbReference>
<dbReference type="InterPro" id="IPR052164">
    <property type="entry name" value="Anthracycline_SecMetBiosynth"/>
</dbReference>
<protein>
    <submittedName>
        <fullName evidence="2">Hydroxylase</fullName>
    </submittedName>
</protein>